<gene>
    <name evidence="4" type="ORF">FocTR4_00011395</name>
</gene>
<dbReference type="EMBL" id="VMNF01000014">
    <property type="protein sequence ID" value="TXB96709.1"/>
    <property type="molecule type" value="Genomic_DNA"/>
</dbReference>
<dbReference type="PANTHER" id="PTHR10039">
    <property type="entry name" value="AMELOGENIN"/>
    <property type="match status" value="1"/>
</dbReference>
<dbReference type="SUPFAM" id="SSF56024">
    <property type="entry name" value="Phospholipase D/nuclease"/>
    <property type="match status" value="2"/>
</dbReference>
<protein>
    <recommendedName>
        <fullName evidence="3">Nephrocystin 3-like N-terminal domain-containing protein</fullName>
    </recommendedName>
</protein>
<feature type="coiled-coil region" evidence="2">
    <location>
        <begin position="120"/>
        <end position="177"/>
    </location>
</feature>
<keyword evidence="2" id="KW-0175">Coiled coil</keyword>
<keyword evidence="1" id="KW-0677">Repeat</keyword>
<feature type="domain" description="Nephrocystin 3-like N-terminal" evidence="3">
    <location>
        <begin position="284"/>
        <end position="412"/>
    </location>
</feature>
<proteinExistence type="predicted"/>
<name>A0A5C6SDU6_FUSOC</name>
<evidence type="ECO:0000313" key="5">
    <source>
        <dbReference type="Proteomes" id="UP000321331"/>
    </source>
</evidence>
<evidence type="ECO:0000259" key="3">
    <source>
        <dbReference type="Pfam" id="PF24883"/>
    </source>
</evidence>
<evidence type="ECO:0000313" key="4">
    <source>
        <dbReference type="EMBL" id="TXB96709.1"/>
    </source>
</evidence>
<evidence type="ECO:0000256" key="2">
    <source>
        <dbReference type="SAM" id="Coils"/>
    </source>
</evidence>
<reference evidence="4 5" key="1">
    <citation type="submission" date="2019-07" db="EMBL/GenBank/DDBJ databases">
        <title>The First High-Quality Draft Genome Sequence of the Causal Agent of the Current Panama Disease Epidemic.</title>
        <authorList>
            <person name="Warmington R.J."/>
            <person name="Kay W."/>
            <person name="Jeffries A."/>
            <person name="Bebber D."/>
            <person name="Moore K."/>
            <person name="Studholme D.J."/>
        </authorList>
    </citation>
    <scope>NUCLEOTIDE SEQUENCE [LARGE SCALE GENOMIC DNA]</scope>
    <source>
        <strain evidence="4 5">TR4</strain>
    </source>
</reference>
<comment type="caution">
    <text evidence="4">The sequence shown here is derived from an EMBL/GenBank/DDBJ whole genome shotgun (WGS) entry which is preliminary data.</text>
</comment>
<dbReference type="Pfam" id="PF24883">
    <property type="entry name" value="NPHP3_N"/>
    <property type="match status" value="1"/>
</dbReference>
<evidence type="ECO:0000256" key="1">
    <source>
        <dbReference type="ARBA" id="ARBA00022737"/>
    </source>
</evidence>
<accession>A0A5C6SDU6</accession>
<dbReference type="PANTHER" id="PTHR10039:SF5">
    <property type="entry name" value="NACHT DOMAIN-CONTAINING PROTEIN"/>
    <property type="match status" value="1"/>
</dbReference>
<dbReference type="Proteomes" id="UP000321331">
    <property type="component" value="Unassembled WGS sequence"/>
</dbReference>
<dbReference type="InterPro" id="IPR056884">
    <property type="entry name" value="NPHP3-like_N"/>
</dbReference>
<organism evidence="4 5">
    <name type="scientific">Fusarium oxysporum f. sp. cubense</name>
    <dbReference type="NCBI Taxonomy" id="61366"/>
    <lineage>
        <taxon>Eukaryota</taxon>
        <taxon>Fungi</taxon>
        <taxon>Dikarya</taxon>
        <taxon>Ascomycota</taxon>
        <taxon>Pezizomycotina</taxon>
        <taxon>Sordariomycetes</taxon>
        <taxon>Hypocreomycetidae</taxon>
        <taxon>Hypocreales</taxon>
        <taxon>Nectriaceae</taxon>
        <taxon>Fusarium</taxon>
        <taxon>Fusarium oxysporum species complex</taxon>
    </lineage>
</organism>
<sequence>MDPVSAIGLASGILTFVEAGLKLVKIAYNIHNSLDGVLDNNRHRESVTSEVSKAALRLEVAGNARLTPEQESLSDLAKKCKATSTELVKALNEVKPKRSSSNPFKSLRYAVKTNLKAKDINGLENQLKDYRDQLILAQVEFSRVEAADGFSELISLAKENEATLKSLTQAIEHLRQSQISAPDSISNTHACSQFQRLLMVDDETRRAMYQDRVLESLKFDEMHQRFDAVHSAHEDTFKWIYEPIETIEEDDDLSLEDDNWSDVEEHGLTYEERIRREALKKLAFTSFFFWRNGSKAQKSLEGLCRSILHDVLLERPDLIPEVVPGHWNQAKQTPWKVDNRQEIPSSVIKDALGRLLQNDKLYQQHKFCIFIDGLDEFEPGVQDGLDYIDLVNVLRQWTIHAGGNLKLCLSSREEGVFMDEYASDPSFRLQDLTRFDMQNYVRSRLSNLKDENLKSDLATEIPEKSSGIFLWTYLVVKTIRNKMTHRATSETLRKHLNTLPRGLEALFHHILQQLEPDDARKTLRIIDSLQTAKSNYIELPLLAFPLIDRYDKDKEFSLRKGLEDEPTPDEIILQAQLRGACGGLIECHEGNQYERLQVLEFVHRSVPDMFYKDTKGSEFSMQMEAALDGTNTIDVVSHLCFATFRLSGQTGTGDLERSVCQSIVLMRFEEKIDKPPYSFPEYIGSWANDRWLDDNQAKWQFFFSPFAGSSYLYIRPYGAPAIGSNNPRQLYNTMCLAALSGHIDYIEWKIVNDANALNNAAKRAFVGHFILISKHWEMFFEKSIFTMDPRIPLVPSIAIQDWSKWVVPDPVTLSAWQFFLTYIILNVGSYFGVARDDGNVIERFLRQGADSHCRILVAYEETRINMTICFRESRTCHVIPRDPVWVLFDYSVKKVIGRCLTLRGKPLVDWGKNFTEEFLLREWIACTDWPNKDTLLELLDCNFGVNSHQQLILRDQCALHLDIRIECFAGRAAIWDGVPWQVDYLEAIPDPLNFTKPPRRVLHLKRWTEKGQIQKAIDEPDNLRAIFPGSRGKHMLGPIKHGIVRMIPTASRQRIQKPLLPGITFEARLRGRELYGPFQIEAKKDGQLVAKPVLDGFCLIKFTIEPHEIAPSYVRVNCPDFGGCFDIDTFLYCEDKLRCRATSVKAIRAMRLPTSDRDPMFGTLSRGPVPLLTNGLDHLVVFEKFIRDCTIPSPKTPQQQRLTILNLSMCDQGDAKIVVDALIDFREQNPDAIMSVVVSKLGPTIYQDTPACREYVKLLERNRIHIDMFTGVDGPTRQVVHAKAIVIDDRTLFSTGAIVDTKPIDKADFSIELPPTAAKAFQVYMQEAILGGVSNERRAHLGSQLASLGVIINDPIASLTYISRAQHTLLRGARRDLLVSVSELVDPKITKVLVRRAANGVTVTIQVREIDAVSSRILTQATRRYGKRLSVEDVSWWEPRPHYNAIIADDSLAYLGTSYFWPTQRNMIHQGRSLENGVLLEGEAVKVLREQLDDLRDRACNNSGKSDSDIA</sequence>